<dbReference type="GeneID" id="24163908"/>
<reference evidence="2" key="1">
    <citation type="journal article" date="2009" name="Genome Res.">
        <title>Comparative genomic analyses of the human fungal pathogens Coccidioides and their relatives.</title>
        <authorList>
            <person name="Sharpton T.J."/>
            <person name="Stajich J.E."/>
            <person name="Rounsley S.D."/>
            <person name="Gardner M.J."/>
            <person name="Wortman J.R."/>
            <person name="Jordar V.S."/>
            <person name="Maiti R."/>
            <person name="Kodira C.D."/>
            <person name="Neafsey D.E."/>
            <person name="Zeng Q."/>
            <person name="Hung C.-Y."/>
            <person name="McMahan C."/>
            <person name="Muszewska A."/>
            <person name="Grynberg M."/>
            <person name="Mandel M.A."/>
            <person name="Kellner E.M."/>
            <person name="Barker B.M."/>
            <person name="Galgiani J.N."/>
            <person name="Orbach M.J."/>
            <person name="Kirkland T.N."/>
            <person name="Cole G.T."/>
            <person name="Henn M.R."/>
            <person name="Birren B.W."/>
            <person name="Taylor J.W."/>
        </authorList>
    </citation>
    <scope>NUCLEOTIDE SEQUENCE [LARGE SCALE GENOMIC DNA]</scope>
    <source>
        <strain evidence="2">RS</strain>
    </source>
</reference>
<proteinExistence type="predicted"/>
<accession>A0A0D8JUQ2</accession>
<dbReference type="RefSeq" id="XP_012214137.1">
    <property type="nucleotide sequence ID" value="XM_012358714.1"/>
</dbReference>
<dbReference type="KEGG" id="cim:CIMG_11855"/>
<sequence length="60" mass="7079">MSYSIFLFELDMEFSKPKMRLKKRPTCRQHGPQARYILASACSVQGNFCFSKFSQDFGRY</sequence>
<dbReference type="AlphaFoldDB" id="A0A0D8JUQ2"/>
<dbReference type="VEuPathDB" id="FungiDB:CIMG_11855"/>
<name>A0A0D8JUQ2_COCIM</name>
<reference evidence="2" key="2">
    <citation type="journal article" date="2010" name="Genome Res.">
        <title>Population genomic sequencing of Coccidioides fungi reveals recent hybridization and transposon control.</title>
        <authorList>
            <person name="Neafsey D.E."/>
            <person name="Barker B.M."/>
            <person name="Sharpton T.J."/>
            <person name="Stajich J.E."/>
            <person name="Park D.J."/>
            <person name="Whiston E."/>
            <person name="Hung C.-Y."/>
            <person name="McMahan C."/>
            <person name="White J."/>
            <person name="Sykes S."/>
            <person name="Heiman D."/>
            <person name="Young S."/>
            <person name="Zeng Q."/>
            <person name="Abouelleil A."/>
            <person name="Aftuck L."/>
            <person name="Bessette D."/>
            <person name="Brown A."/>
            <person name="FitzGerald M."/>
            <person name="Lui A."/>
            <person name="Macdonald J.P."/>
            <person name="Priest M."/>
            <person name="Orbach M.J."/>
            <person name="Galgiani J.N."/>
            <person name="Kirkland T.N."/>
            <person name="Cole G.T."/>
            <person name="Birren B.W."/>
            <person name="Henn M.R."/>
            <person name="Taylor J.W."/>
            <person name="Rounsley S.D."/>
        </authorList>
    </citation>
    <scope>GENOME REANNOTATION</scope>
    <source>
        <strain evidence="2">RS</strain>
    </source>
</reference>
<organism evidence="1 2">
    <name type="scientific">Coccidioides immitis (strain RS)</name>
    <name type="common">Valley fever fungus</name>
    <dbReference type="NCBI Taxonomy" id="246410"/>
    <lineage>
        <taxon>Eukaryota</taxon>
        <taxon>Fungi</taxon>
        <taxon>Dikarya</taxon>
        <taxon>Ascomycota</taxon>
        <taxon>Pezizomycotina</taxon>
        <taxon>Eurotiomycetes</taxon>
        <taxon>Eurotiomycetidae</taxon>
        <taxon>Onygenales</taxon>
        <taxon>Onygenaceae</taxon>
        <taxon>Coccidioides</taxon>
    </lineage>
</organism>
<protein>
    <submittedName>
        <fullName evidence="1">Uncharacterized protein</fullName>
    </submittedName>
</protein>
<dbReference type="EMBL" id="GG704912">
    <property type="protein sequence ID" value="KJF60636.1"/>
    <property type="molecule type" value="Genomic_DNA"/>
</dbReference>
<evidence type="ECO:0000313" key="1">
    <source>
        <dbReference type="EMBL" id="KJF60636.1"/>
    </source>
</evidence>
<dbReference type="Proteomes" id="UP000001261">
    <property type="component" value="Unassembled WGS sequence"/>
</dbReference>
<gene>
    <name evidence="1" type="ORF">CIMG_11855</name>
</gene>
<evidence type="ECO:0000313" key="2">
    <source>
        <dbReference type="Proteomes" id="UP000001261"/>
    </source>
</evidence>
<keyword evidence="2" id="KW-1185">Reference proteome</keyword>
<dbReference type="InParanoid" id="A0A0D8JUQ2"/>